<name>A0A427AFQ2_ENSVE</name>
<reference evidence="2 3" key="1">
    <citation type="journal article" date="2014" name="Agronomy (Basel)">
        <title>A Draft Genome Sequence for Ensete ventricosum, the Drought-Tolerant Tree Against Hunger.</title>
        <authorList>
            <person name="Harrison J."/>
            <person name="Moore K.A."/>
            <person name="Paszkiewicz K."/>
            <person name="Jones T."/>
            <person name="Grant M."/>
            <person name="Ambacheew D."/>
            <person name="Muzemil S."/>
            <person name="Studholme D.J."/>
        </authorList>
    </citation>
    <scope>NUCLEOTIDE SEQUENCE [LARGE SCALE GENOMIC DNA]</scope>
</reference>
<dbReference type="EMBL" id="AMZH03002592">
    <property type="protein sequence ID" value="RRT75073.1"/>
    <property type="molecule type" value="Genomic_DNA"/>
</dbReference>
<dbReference type="AlphaFoldDB" id="A0A427AFQ2"/>
<organism evidence="2 3">
    <name type="scientific">Ensete ventricosum</name>
    <name type="common">Abyssinian banana</name>
    <name type="synonym">Musa ensete</name>
    <dbReference type="NCBI Taxonomy" id="4639"/>
    <lineage>
        <taxon>Eukaryota</taxon>
        <taxon>Viridiplantae</taxon>
        <taxon>Streptophyta</taxon>
        <taxon>Embryophyta</taxon>
        <taxon>Tracheophyta</taxon>
        <taxon>Spermatophyta</taxon>
        <taxon>Magnoliopsida</taxon>
        <taxon>Liliopsida</taxon>
        <taxon>Zingiberales</taxon>
        <taxon>Musaceae</taxon>
        <taxon>Ensete</taxon>
    </lineage>
</organism>
<dbReference type="Proteomes" id="UP000287651">
    <property type="component" value="Unassembled WGS sequence"/>
</dbReference>
<feature type="region of interest" description="Disordered" evidence="1">
    <location>
        <begin position="97"/>
        <end position="123"/>
    </location>
</feature>
<sequence length="277" mass="29949">MRPKDGGNLRPVISNTCQKCGATLRTERWEKGAASRAGGVHLRDRGGAGVGSAPRARWRLVAPFLGLQHVAGHGAPIPPHEIVSATDDVTKCTVLSSRSHVTSPTSGASSRSAFRNHSRHHGKELSALADGKRDGRLISVPFPPVTNGRFHGLCVRQLDPLPDKEHPYGPHVTLALPHHPHVPTGVWAPRIVHHFATPPQRHYKHSSRTHVAYASDDLFGDLRKRAHPLVANGNAGWLAGDRYGVPKVVATLVPPARPFFNLLPNGTHYATGRELAT</sequence>
<feature type="compositionally biased region" description="Polar residues" evidence="1">
    <location>
        <begin position="97"/>
        <end position="113"/>
    </location>
</feature>
<comment type="caution">
    <text evidence="2">The sequence shown here is derived from an EMBL/GenBank/DDBJ whole genome shotgun (WGS) entry which is preliminary data.</text>
</comment>
<evidence type="ECO:0000256" key="1">
    <source>
        <dbReference type="SAM" id="MobiDB-lite"/>
    </source>
</evidence>
<evidence type="ECO:0000313" key="3">
    <source>
        <dbReference type="Proteomes" id="UP000287651"/>
    </source>
</evidence>
<evidence type="ECO:0000313" key="2">
    <source>
        <dbReference type="EMBL" id="RRT75073.1"/>
    </source>
</evidence>
<protein>
    <submittedName>
        <fullName evidence="2">Uncharacterized protein</fullName>
    </submittedName>
</protein>
<gene>
    <name evidence="2" type="ORF">B296_00031628</name>
</gene>
<accession>A0A427AFQ2</accession>
<proteinExistence type="predicted"/>